<dbReference type="PANTHER" id="PTHR43283:SF11">
    <property type="entry name" value="BETA-LACTAMASE-RELATED DOMAIN-CONTAINING PROTEIN"/>
    <property type="match status" value="1"/>
</dbReference>
<evidence type="ECO:0000313" key="6">
    <source>
        <dbReference type="Proteomes" id="UP000317180"/>
    </source>
</evidence>
<dbReference type="Proteomes" id="UP000276178">
    <property type="component" value="Unassembled WGS sequence"/>
</dbReference>
<proteinExistence type="predicted"/>
<keyword evidence="6" id="KW-1185">Reference proteome</keyword>
<gene>
    <name evidence="3" type="ORF">BAG01nite_16720</name>
    <name evidence="4" type="ORF">EB820_11510</name>
</gene>
<dbReference type="EMBL" id="BJOD01000014">
    <property type="protein sequence ID" value="GED25570.1"/>
    <property type="molecule type" value="Genomic_DNA"/>
</dbReference>
<feature type="domain" description="Beta-lactamase-related" evidence="2">
    <location>
        <begin position="14"/>
        <end position="325"/>
    </location>
</feature>
<dbReference type="GeneID" id="82812999"/>
<dbReference type="AlphaFoldDB" id="A0A3M8AVX0"/>
<accession>A0A3M8AVX0</accession>
<evidence type="ECO:0000313" key="4">
    <source>
        <dbReference type="EMBL" id="RNB55356.1"/>
    </source>
</evidence>
<dbReference type="Pfam" id="PF00144">
    <property type="entry name" value="Beta-lactamase"/>
    <property type="match status" value="1"/>
</dbReference>
<dbReference type="SUPFAM" id="SSF56601">
    <property type="entry name" value="beta-lactamase/transpeptidase-like"/>
    <property type="match status" value="1"/>
</dbReference>
<dbReference type="InterPro" id="IPR001466">
    <property type="entry name" value="Beta-lactam-related"/>
</dbReference>
<evidence type="ECO:0000313" key="5">
    <source>
        <dbReference type="Proteomes" id="UP000276178"/>
    </source>
</evidence>
<comment type="caution">
    <text evidence="4">The sequence shown here is derived from an EMBL/GenBank/DDBJ whole genome shotgun (WGS) entry which is preliminary data.</text>
</comment>
<dbReference type="OrthoDB" id="9770183at2"/>
<reference evidence="3 6" key="2">
    <citation type="submission" date="2019-06" db="EMBL/GenBank/DDBJ databases">
        <title>Whole genome shotgun sequence of Brevibacillus agri NBRC 15538.</title>
        <authorList>
            <person name="Hosoyama A."/>
            <person name="Uohara A."/>
            <person name="Ohji S."/>
            <person name="Ichikawa N."/>
        </authorList>
    </citation>
    <scope>NUCLEOTIDE SEQUENCE [LARGE SCALE GENOMIC DNA]</scope>
    <source>
        <strain evidence="3 6">NBRC 15538</strain>
    </source>
</reference>
<evidence type="ECO:0000313" key="3">
    <source>
        <dbReference type="EMBL" id="GED25570.1"/>
    </source>
</evidence>
<protein>
    <submittedName>
        <fullName evidence="3">Esterase</fullName>
    </submittedName>
    <submittedName>
        <fullName evidence="4">Penicillin-binding protein</fullName>
    </submittedName>
</protein>
<name>A0A3M8AVX0_9BACL</name>
<dbReference type="RefSeq" id="WP_025846784.1">
    <property type="nucleotide sequence ID" value="NZ_BJOD01000014.1"/>
</dbReference>
<dbReference type="PANTHER" id="PTHR43283">
    <property type="entry name" value="BETA-LACTAMASE-RELATED"/>
    <property type="match status" value="1"/>
</dbReference>
<dbReference type="Proteomes" id="UP000317180">
    <property type="component" value="Unassembled WGS sequence"/>
</dbReference>
<reference evidence="4 5" key="1">
    <citation type="submission" date="2018-10" db="EMBL/GenBank/DDBJ databases">
        <title>Phylogenomics of Brevibacillus.</title>
        <authorList>
            <person name="Dunlap C."/>
        </authorList>
    </citation>
    <scope>NUCLEOTIDE SEQUENCE [LARGE SCALE GENOMIC DNA]</scope>
    <source>
        <strain evidence="4 5">NRRL NRS 1219</strain>
    </source>
</reference>
<evidence type="ECO:0000259" key="2">
    <source>
        <dbReference type="Pfam" id="PF00144"/>
    </source>
</evidence>
<keyword evidence="1" id="KW-0378">Hydrolase</keyword>
<dbReference type="EMBL" id="RHHN01000035">
    <property type="protein sequence ID" value="RNB55356.1"/>
    <property type="molecule type" value="Genomic_DNA"/>
</dbReference>
<dbReference type="InterPro" id="IPR012338">
    <property type="entry name" value="Beta-lactam/transpept-like"/>
</dbReference>
<dbReference type="InterPro" id="IPR050789">
    <property type="entry name" value="Diverse_Enzym_Activities"/>
</dbReference>
<dbReference type="Gene3D" id="3.40.710.10">
    <property type="entry name" value="DD-peptidase/beta-lactamase superfamily"/>
    <property type="match status" value="1"/>
</dbReference>
<evidence type="ECO:0000256" key="1">
    <source>
        <dbReference type="ARBA" id="ARBA00022801"/>
    </source>
</evidence>
<dbReference type="GO" id="GO:0016787">
    <property type="term" value="F:hydrolase activity"/>
    <property type="evidence" value="ECO:0007669"/>
    <property type="project" value="UniProtKB-KW"/>
</dbReference>
<organism evidence="4 5">
    <name type="scientific">Brevibacillus agri</name>
    <dbReference type="NCBI Taxonomy" id="51101"/>
    <lineage>
        <taxon>Bacteria</taxon>
        <taxon>Bacillati</taxon>
        <taxon>Bacillota</taxon>
        <taxon>Bacilli</taxon>
        <taxon>Bacillales</taxon>
        <taxon>Paenibacillaceae</taxon>
        <taxon>Brevibacillus</taxon>
    </lineage>
</organism>
<sequence length="345" mass="37623">MEALEKLLQGWIGERLLPGAALRVVREGRVCYSLDAGATSIADGQPITKDTLFDLASLTKVTATLPALLLLMQEGLLAPDDRIGAFFPDCPPDKAAITIGQLLAHTSGLPADLETRRRDSEIVLPELLYRQQLLQKPGERVVYSDLGMIWLGLLIERVAGQPLDAFVAQRVFAPLGMAHTCYCPDGKCFLNIAKTEYCSLTSAYICGEVHDEKAFAMGGVAGHAGLFATADDLCLYAQSWLYNEPPLLAEHWRELAVRNHAGQAGESRGFGWELNQAGTTLSCGDHFHPASYGHTGFTGTSIWIDPVRELAVIFLTNAVHLGRNHQLRQLRPILHNAVTTALQTV</sequence>